<name>A0A7J7CK09_TRIWF</name>
<feature type="repeat" description="PPR" evidence="2">
    <location>
        <begin position="411"/>
        <end position="446"/>
    </location>
</feature>
<dbReference type="Pfam" id="PF01535">
    <property type="entry name" value="PPR"/>
    <property type="match status" value="3"/>
</dbReference>
<dbReference type="Gene3D" id="1.25.40.10">
    <property type="entry name" value="Tetratricopeptide repeat domain"/>
    <property type="match status" value="4"/>
</dbReference>
<evidence type="ECO:0000256" key="3">
    <source>
        <dbReference type="SAM" id="Phobius"/>
    </source>
</evidence>
<dbReference type="InParanoid" id="A0A7J7CK09"/>
<keyword evidence="3" id="KW-1133">Transmembrane helix</keyword>
<dbReference type="FunFam" id="1.25.40.10:FF:001486">
    <property type="entry name" value="Pentatricopeptide repeat-containing protein mitochondrial"/>
    <property type="match status" value="1"/>
</dbReference>
<dbReference type="PROSITE" id="PS51375">
    <property type="entry name" value="PPR"/>
    <property type="match status" value="3"/>
</dbReference>
<gene>
    <name evidence="4" type="ORF">HS088_TW16G00856</name>
</gene>
<sequence length="604" mass="66930">MQMGFKRAPIALHKRKQSFTLLSNHISTNILVDNNSVNEIPQTQVSESWTTLILALSQGGSSTELVLYKATQMLNFGTKPNGFALTHLVRASTDMGLYSYGQQLQSYILRSGFASDEYVSSALVRSYRRFGSLEDAHKLFVEIPQPSVVCWNCLISGYVRIGQFSKALLLFLQLDESDICADAYAFTAALAACGKLSLLQLGESIHSKIIRYGLQDGLVVGNCLIDMYGKCGCVEEAIGVFDSLIEKDIISWNSVIAATARNGELELAFSFLHQTPTPDTITYNELINGVSQFGNINDAVHILYNMANPNSSSWNSIVTGYINRDRSREALEFFMLMHLNDIEMDVYTFSVILSGIASLAALTWGTLIHCCTMKCGLDSSLVVGSALIDMYAKCGQLKNAETIFQSLPEKNLISWNAMISGYAQNGNSVEVIELFEKLKMVKDLKPDWVTFLNVIAACSNSDVPLSKTIQYFESMIKEYGIEPTVEHCCSMIRLMGQRGEAWRGLKMIYDLSFGSYGEVWKALLGACGTCRDMNVAKIAAAKVIELVGDSDHVYVMISNIFAYYGKWGDVNRIRNLMRVRGVRKEVGCSWIEVESAASQPSLSR</sequence>
<dbReference type="InterPro" id="IPR046960">
    <property type="entry name" value="PPR_At4g14850-like_plant"/>
</dbReference>
<feature type="transmembrane region" description="Helical" evidence="3">
    <location>
        <begin position="346"/>
        <end position="367"/>
    </location>
</feature>
<dbReference type="Pfam" id="PF20431">
    <property type="entry name" value="E_motif"/>
    <property type="match status" value="1"/>
</dbReference>
<evidence type="ECO:0000313" key="5">
    <source>
        <dbReference type="Proteomes" id="UP000593562"/>
    </source>
</evidence>
<dbReference type="FunFam" id="1.25.40.10:FF:000090">
    <property type="entry name" value="Pentatricopeptide repeat-containing protein, chloroplastic"/>
    <property type="match status" value="1"/>
</dbReference>
<reference evidence="4 5" key="1">
    <citation type="journal article" date="2020" name="Nat. Commun.">
        <title>Genome of Tripterygium wilfordii and identification of cytochrome P450 involved in triptolide biosynthesis.</title>
        <authorList>
            <person name="Tu L."/>
            <person name="Su P."/>
            <person name="Zhang Z."/>
            <person name="Gao L."/>
            <person name="Wang J."/>
            <person name="Hu T."/>
            <person name="Zhou J."/>
            <person name="Zhang Y."/>
            <person name="Zhao Y."/>
            <person name="Liu Y."/>
            <person name="Song Y."/>
            <person name="Tong Y."/>
            <person name="Lu Y."/>
            <person name="Yang J."/>
            <person name="Xu C."/>
            <person name="Jia M."/>
            <person name="Peters R.J."/>
            <person name="Huang L."/>
            <person name="Gao W."/>
        </authorList>
    </citation>
    <scope>NUCLEOTIDE SEQUENCE [LARGE SCALE GENOMIC DNA]</scope>
    <source>
        <strain evidence="5">cv. XIE 37</strain>
        <tissue evidence="4">Leaf</tissue>
    </source>
</reference>
<feature type="repeat" description="PPR" evidence="2">
    <location>
        <begin position="310"/>
        <end position="344"/>
    </location>
</feature>
<feature type="repeat" description="PPR" evidence="2">
    <location>
        <begin position="147"/>
        <end position="181"/>
    </location>
</feature>
<evidence type="ECO:0000256" key="1">
    <source>
        <dbReference type="ARBA" id="ARBA00022737"/>
    </source>
</evidence>
<accession>A0A7J7CK09</accession>
<protein>
    <submittedName>
        <fullName evidence="4">Putative pentatricopeptide repeat-containing protein</fullName>
    </submittedName>
</protein>
<dbReference type="NCBIfam" id="TIGR00756">
    <property type="entry name" value="PPR"/>
    <property type="match status" value="4"/>
</dbReference>
<dbReference type="GO" id="GO:0003723">
    <property type="term" value="F:RNA binding"/>
    <property type="evidence" value="ECO:0007669"/>
    <property type="project" value="InterPro"/>
</dbReference>
<dbReference type="GO" id="GO:0009451">
    <property type="term" value="P:RNA modification"/>
    <property type="evidence" value="ECO:0007669"/>
    <property type="project" value="InterPro"/>
</dbReference>
<proteinExistence type="predicted"/>
<dbReference type="OrthoDB" id="1662615at2759"/>
<dbReference type="InterPro" id="IPR011990">
    <property type="entry name" value="TPR-like_helical_dom_sf"/>
</dbReference>
<organism evidence="4 5">
    <name type="scientific">Tripterygium wilfordii</name>
    <name type="common">Thunder God vine</name>
    <dbReference type="NCBI Taxonomy" id="458696"/>
    <lineage>
        <taxon>Eukaryota</taxon>
        <taxon>Viridiplantae</taxon>
        <taxon>Streptophyta</taxon>
        <taxon>Embryophyta</taxon>
        <taxon>Tracheophyta</taxon>
        <taxon>Spermatophyta</taxon>
        <taxon>Magnoliopsida</taxon>
        <taxon>eudicotyledons</taxon>
        <taxon>Gunneridae</taxon>
        <taxon>Pentapetalae</taxon>
        <taxon>rosids</taxon>
        <taxon>fabids</taxon>
        <taxon>Celastrales</taxon>
        <taxon>Celastraceae</taxon>
        <taxon>Tripterygium</taxon>
    </lineage>
</organism>
<dbReference type="PANTHER" id="PTHR47926">
    <property type="entry name" value="PENTATRICOPEPTIDE REPEAT-CONTAINING PROTEIN"/>
    <property type="match status" value="1"/>
</dbReference>
<comment type="caution">
    <text evidence="4">The sequence shown here is derived from an EMBL/GenBank/DDBJ whole genome shotgun (WGS) entry which is preliminary data.</text>
</comment>
<keyword evidence="5" id="KW-1185">Reference proteome</keyword>
<dbReference type="EMBL" id="JAAARO010000016">
    <property type="protein sequence ID" value="KAF5734407.1"/>
    <property type="molecule type" value="Genomic_DNA"/>
</dbReference>
<dbReference type="InterPro" id="IPR002885">
    <property type="entry name" value="PPR_rpt"/>
</dbReference>
<dbReference type="AlphaFoldDB" id="A0A7J7CK09"/>
<keyword evidence="3" id="KW-0472">Membrane</keyword>
<dbReference type="FunCoup" id="A0A7J7CK09">
    <property type="interactions" value="108"/>
</dbReference>
<keyword evidence="1" id="KW-0677">Repeat</keyword>
<dbReference type="Proteomes" id="UP000593562">
    <property type="component" value="Unassembled WGS sequence"/>
</dbReference>
<evidence type="ECO:0000313" key="4">
    <source>
        <dbReference type="EMBL" id="KAF5734407.1"/>
    </source>
</evidence>
<evidence type="ECO:0000256" key="2">
    <source>
        <dbReference type="PROSITE-ProRule" id="PRU00708"/>
    </source>
</evidence>
<keyword evidence="3" id="KW-0812">Transmembrane</keyword>
<dbReference type="InterPro" id="IPR046848">
    <property type="entry name" value="E_motif"/>
</dbReference>
<dbReference type="FunFam" id="1.25.40.10:FF:000606">
    <property type="entry name" value="Putative pentatricopeptide repeat-containing protein"/>
    <property type="match status" value="1"/>
</dbReference>
<dbReference type="Pfam" id="PF13041">
    <property type="entry name" value="PPR_2"/>
    <property type="match status" value="3"/>
</dbReference>